<dbReference type="InterPro" id="IPR015422">
    <property type="entry name" value="PyrdxlP-dep_Trfase_small"/>
</dbReference>
<evidence type="ECO:0000313" key="7">
    <source>
        <dbReference type="EMBL" id="ASC70544.1"/>
    </source>
</evidence>
<dbReference type="InterPro" id="IPR036388">
    <property type="entry name" value="WH-like_DNA-bd_sf"/>
</dbReference>
<dbReference type="STRING" id="1641165.XM38_07815"/>
<keyword evidence="3" id="KW-0805">Transcription regulation</keyword>
<dbReference type="CDD" id="cd07377">
    <property type="entry name" value="WHTH_GntR"/>
    <property type="match status" value="1"/>
</dbReference>
<organism evidence="7 8">
    <name type="scientific">Halomicronema hongdechloris C2206</name>
    <dbReference type="NCBI Taxonomy" id="1641165"/>
    <lineage>
        <taxon>Bacteria</taxon>
        <taxon>Bacillati</taxon>
        <taxon>Cyanobacteriota</taxon>
        <taxon>Cyanophyceae</taxon>
        <taxon>Nodosilineales</taxon>
        <taxon>Nodosilineaceae</taxon>
        <taxon>Halomicronema</taxon>
    </lineage>
</organism>
<keyword evidence="4" id="KW-0238">DNA-binding</keyword>
<dbReference type="InterPro" id="IPR020891">
    <property type="entry name" value="UPF0758_CS"/>
</dbReference>
<dbReference type="InterPro" id="IPR015421">
    <property type="entry name" value="PyrdxlP-dep_Trfase_major"/>
</dbReference>
<dbReference type="InterPro" id="IPR051446">
    <property type="entry name" value="HTH_trans_reg/aminotransferase"/>
</dbReference>
<dbReference type="OrthoDB" id="9802328at2"/>
<dbReference type="GO" id="GO:0003677">
    <property type="term" value="F:DNA binding"/>
    <property type="evidence" value="ECO:0007669"/>
    <property type="project" value="UniProtKB-KW"/>
</dbReference>
<dbReference type="SUPFAM" id="SSF53383">
    <property type="entry name" value="PLP-dependent transferases"/>
    <property type="match status" value="1"/>
</dbReference>
<dbReference type="InterPro" id="IPR015424">
    <property type="entry name" value="PyrdxlP-dep_Trfase"/>
</dbReference>
<dbReference type="Gene3D" id="1.10.10.10">
    <property type="entry name" value="Winged helix-like DNA-binding domain superfamily/Winged helix DNA-binding domain"/>
    <property type="match status" value="1"/>
</dbReference>
<protein>
    <submittedName>
        <fullName evidence="7">PLP-dependent aminotransferase family protein</fullName>
    </submittedName>
</protein>
<dbReference type="GO" id="GO:0008483">
    <property type="term" value="F:transaminase activity"/>
    <property type="evidence" value="ECO:0007669"/>
    <property type="project" value="UniProtKB-KW"/>
</dbReference>
<dbReference type="InterPro" id="IPR004839">
    <property type="entry name" value="Aminotransferase_I/II_large"/>
</dbReference>
<dbReference type="SMART" id="SM00345">
    <property type="entry name" value="HTH_GNTR"/>
    <property type="match status" value="1"/>
</dbReference>
<dbReference type="AlphaFoldDB" id="A0A1Z3HJP3"/>
<gene>
    <name evidence="7" type="ORF">XM38_014830</name>
</gene>
<dbReference type="Pfam" id="PF00155">
    <property type="entry name" value="Aminotran_1_2"/>
    <property type="match status" value="1"/>
</dbReference>
<evidence type="ECO:0000256" key="1">
    <source>
        <dbReference type="ARBA" id="ARBA00005384"/>
    </source>
</evidence>
<dbReference type="Pfam" id="PF00392">
    <property type="entry name" value="GntR"/>
    <property type="match status" value="1"/>
</dbReference>
<evidence type="ECO:0000256" key="3">
    <source>
        <dbReference type="ARBA" id="ARBA00023015"/>
    </source>
</evidence>
<dbReference type="PROSITE" id="PS01302">
    <property type="entry name" value="UPF0758"/>
    <property type="match status" value="1"/>
</dbReference>
<accession>A0A1Z3HJP3</accession>
<dbReference type="SUPFAM" id="SSF46785">
    <property type="entry name" value="Winged helix' DNA-binding domain"/>
    <property type="match status" value="1"/>
</dbReference>
<dbReference type="InterPro" id="IPR000524">
    <property type="entry name" value="Tscrpt_reg_HTH_GntR"/>
</dbReference>
<keyword evidence="5" id="KW-0804">Transcription</keyword>
<proteinExistence type="inferred from homology"/>
<evidence type="ECO:0000256" key="4">
    <source>
        <dbReference type="ARBA" id="ARBA00023125"/>
    </source>
</evidence>
<dbReference type="PANTHER" id="PTHR46577:SF2">
    <property type="entry name" value="TRANSCRIPTIONAL REGULATORY PROTEIN"/>
    <property type="match status" value="1"/>
</dbReference>
<comment type="similarity">
    <text evidence="1">In the C-terminal section; belongs to the class-I pyridoxal-phosphate-dependent aminotransferase family.</text>
</comment>
<keyword evidence="2" id="KW-0663">Pyridoxal phosphate</keyword>
<dbReference type="EMBL" id="CP021983">
    <property type="protein sequence ID" value="ASC70544.1"/>
    <property type="molecule type" value="Genomic_DNA"/>
</dbReference>
<dbReference type="Gene3D" id="3.90.1150.10">
    <property type="entry name" value="Aspartate Aminotransferase, domain 1"/>
    <property type="match status" value="1"/>
</dbReference>
<keyword evidence="8" id="KW-1185">Reference proteome</keyword>
<dbReference type="KEGG" id="hhg:XM38_014830"/>
<evidence type="ECO:0000259" key="6">
    <source>
        <dbReference type="PROSITE" id="PS50949"/>
    </source>
</evidence>
<dbReference type="CDD" id="cd00609">
    <property type="entry name" value="AAT_like"/>
    <property type="match status" value="1"/>
</dbReference>
<dbReference type="PROSITE" id="PS50949">
    <property type="entry name" value="HTH_GNTR"/>
    <property type="match status" value="1"/>
</dbReference>
<dbReference type="GO" id="GO:0003700">
    <property type="term" value="F:DNA-binding transcription factor activity"/>
    <property type="evidence" value="ECO:0007669"/>
    <property type="project" value="InterPro"/>
</dbReference>
<evidence type="ECO:0000256" key="5">
    <source>
        <dbReference type="ARBA" id="ARBA00023163"/>
    </source>
</evidence>
<dbReference type="PANTHER" id="PTHR46577">
    <property type="entry name" value="HTH-TYPE TRANSCRIPTIONAL REGULATORY PROTEIN GABR"/>
    <property type="match status" value="1"/>
</dbReference>
<feature type="domain" description="HTH gntR-type" evidence="6">
    <location>
        <begin position="11"/>
        <end position="79"/>
    </location>
</feature>
<evidence type="ECO:0000313" key="8">
    <source>
        <dbReference type="Proteomes" id="UP000191901"/>
    </source>
</evidence>
<sequence>MKIPLDRQAAEPVYLQIRNSISHLIQSGGLKPGDRLPSIRQMAHTANVNKLTVIEAYSVLEADGLIQARQGAGFFINPPARSQPKRPSTFAPAQQVIIPNGHATSFLEISDAILQAESQPDIIKFSSGFPQPTGLDDLQRIARRAVKRAAERLFSHNHPQGDPTLRDQIAQLLVQLGLPVTPDNLLITNGSMQALSLVLQLLLQPGDWVVVESPTFHGFLSLLRQVGAQIIGIPMTTSGMNLELLEQYLQSHRPKLIYTISTQHNPTGITTDLAHRRQLIDLAEQYDCLILEDNAYEWLSFGPTPPPIKALDRCNSQGSALKGHRILYFGTFSKTLMPALRVGYAVITGPLYTPLVERKLLHDFHVSIMSQAIISEYLATGHYRRRLNLLRAMNQQNRDVMLKALETHFPAEASWTTPQGGLFLWIQLPPQTNLAALAQAALHHRLLLGTGTAFFADQRGYPALRLSFAQPPEVIEQGIATLGQLLKQQC</sequence>
<dbReference type="GO" id="GO:0030170">
    <property type="term" value="F:pyridoxal phosphate binding"/>
    <property type="evidence" value="ECO:0007669"/>
    <property type="project" value="InterPro"/>
</dbReference>
<reference evidence="7 8" key="1">
    <citation type="journal article" date="2016" name="Biochim. Biophys. Acta">
        <title>Characterization of red-shifted phycobilisomes isolated from the chlorophyll f-containing cyanobacterium Halomicronema hongdechloris.</title>
        <authorList>
            <person name="Li Y."/>
            <person name="Lin Y."/>
            <person name="Garvey C.J."/>
            <person name="Birch D."/>
            <person name="Corkery R.W."/>
            <person name="Loughlin P.C."/>
            <person name="Scheer H."/>
            <person name="Willows R.D."/>
            <person name="Chen M."/>
        </authorList>
    </citation>
    <scope>NUCLEOTIDE SEQUENCE [LARGE SCALE GENOMIC DNA]</scope>
    <source>
        <strain evidence="7 8">C2206</strain>
    </source>
</reference>
<dbReference type="Gene3D" id="3.40.640.10">
    <property type="entry name" value="Type I PLP-dependent aspartate aminotransferase-like (Major domain)"/>
    <property type="match status" value="1"/>
</dbReference>
<evidence type="ECO:0000256" key="2">
    <source>
        <dbReference type="ARBA" id="ARBA00022898"/>
    </source>
</evidence>
<dbReference type="InterPro" id="IPR036390">
    <property type="entry name" value="WH_DNA-bd_sf"/>
</dbReference>
<name>A0A1Z3HJP3_9CYAN</name>
<dbReference type="RefSeq" id="WP_080807346.1">
    <property type="nucleotide sequence ID" value="NZ_CP021983.2"/>
</dbReference>
<keyword evidence="7" id="KW-0808">Transferase</keyword>
<keyword evidence="7" id="KW-0032">Aminotransferase</keyword>
<dbReference type="Proteomes" id="UP000191901">
    <property type="component" value="Chromosome"/>
</dbReference>